<sequence>MSKVSGSDTKNTLYCSFCGKSQHEVRKLIAGPTVFICDECVELCMDIIREENKSSLVKSGDGIPSPSEIRKVLDDYVIGQDQAKKVLSVAVHNHYKRLNHASKNNDVELSKSNILLIGPTGCGKTLLAQTLARILDVPFTMADATTLTEAGYVGEDVENIILKLLQSADYNVERAQRGIVYIDEVDKISRKSDNPSITRDVSGEGVQQALLKIMEGTVASVPPQGGRKHPQQEFLQVDTTNILFICGGAFAGLEKIISDRGRKTSIGFKARVLAPEDRRTGELFREVEPEDLLKFGLIPEFVGRLPVIATLEDLDEPALVRILSEPKNALVKQYHRLFEMEGVSLSFHEDALGAIARRAIERKTGARGLRSIMEQILLDTMYELPGLEGVKEVVISPEVVDGKARPLYIYADRAPAMAATSA</sequence>
<proteinExistence type="inferred from homology"/>
<dbReference type="GO" id="GO:0008233">
    <property type="term" value="F:peptidase activity"/>
    <property type="evidence" value="ECO:0007669"/>
    <property type="project" value="UniProtKB-KW"/>
</dbReference>
<keyword evidence="1 6" id="KW-0479">Metal-binding</keyword>
<keyword evidence="4 6" id="KW-0067">ATP-binding</keyword>
<dbReference type="HAMAP" id="MF_00175">
    <property type="entry name" value="ClpX"/>
    <property type="match status" value="1"/>
</dbReference>
<dbReference type="InterPro" id="IPR046425">
    <property type="entry name" value="ClpX_bact"/>
</dbReference>
<keyword evidence="9" id="KW-0645">Protease</keyword>
<dbReference type="InterPro" id="IPR050052">
    <property type="entry name" value="ATP-dep_Clp_protease_ClpX"/>
</dbReference>
<dbReference type="GO" id="GO:0051603">
    <property type="term" value="P:proteolysis involved in protein catabolic process"/>
    <property type="evidence" value="ECO:0007669"/>
    <property type="project" value="TreeGrafter"/>
</dbReference>
<dbReference type="GO" id="GO:0008270">
    <property type="term" value="F:zinc ion binding"/>
    <property type="evidence" value="ECO:0007669"/>
    <property type="project" value="UniProtKB-UniRule"/>
</dbReference>
<dbReference type="Pfam" id="PF10431">
    <property type="entry name" value="ClpB_D2-small"/>
    <property type="match status" value="1"/>
</dbReference>
<evidence type="ECO:0000256" key="4">
    <source>
        <dbReference type="ARBA" id="ARBA00022840"/>
    </source>
</evidence>
<protein>
    <recommendedName>
        <fullName evidence="6">ATP-dependent Clp protease ATP-binding subunit ClpX</fullName>
    </recommendedName>
</protein>
<evidence type="ECO:0000313" key="9">
    <source>
        <dbReference type="EMBL" id="MQT12068.1"/>
    </source>
</evidence>
<dbReference type="Proteomes" id="UP000332515">
    <property type="component" value="Unassembled WGS sequence"/>
</dbReference>
<keyword evidence="9" id="KW-0378">Hydrolase</keyword>
<gene>
    <name evidence="6 9" type="primary">clpX</name>
    <name evidence="9" type="ORF">F0357_05190</name>
</gene>
<evidence type="ECO:0000313" key="10">
    <source>
        <dbReference type="Proteomes" id="UP000332515"/>
    </source>
</evidence>
<evidence type="ECO:0000256" key="2">
    <source>
        <dbReference type="ARBA" id="ARBA00022741"/>
    </source>
</evidence>
<keyword evidence="2 6" id="KW-0547">Nucleotide-binding</keyword>
<dbReference type="EMBL" id="VWNA01000001">
    <property type="protein sequence ID" value="MQT12068.1"/>
    <property type="molecule type" value="Genomic_DNA"/>
</dbReference>
<dbReference type="SMART" id="SM00994">
    <property type="entry name" value="zf-C4_ClpX"/>
    <property type="match status" value="1"/>
</dbReference>
<comment type="similarity">
    <text evidence="6 7">Belongs to the ClpX chaperone family.</text>
</comment>
<dbReference type="FunFam" id="3.40.50.300:FF:000005">
    <property type="entry name" value="ATP-dependent Clp protease ATP-binding subunit ClpX"/>
    <property type="match status" value="1"/>
</dbReference>
<dbReference type="Pfam" id="PF07724">
    <property type="entry name" value="AAA_2"/>
    <property type="match status" value="1"/>
</dbReference>
<dbReference type="PANTHER" id="PTHR48102">
    <property type="entry name" value="ATP-DEPENDENT CLP PROTEASE ATP-BINDING SUBUNIT CLPX-LIKE, MITOCHONDRIAL-RELATED"/>
    <property type="match status" value="1"/>
</dbReference>
<accession>A0A6A7Y0P8</accession>
<dbReference type="InterPro" id="IPR038366">
    <property type="entry name" value="Znf_CppX_C4_sf"/>
</dbReference>
<dbReference type="RefSeq" id="WP_153479388.1">
    <property type="nucleotide sequence ID" value="NZ_VWNA01000001.1"/>
</dbReference>
<dbReference type="NCBIfam" id="TIGR00382">
    <property type="entry name" value="clpX"/>
    <property type="match status" value="1"/>
</dbReference>
<comment type="function">
    <text evidence="6">ATP-dependent specificity component of the Clp protease. It directs the protease to specific substrates. Can perform chaperone functions in the absence of ClpP.</text>
</comment>
<keyword evidence="3 6" id="KW-0862">Zinc</keyword>
<dbReference type="GO" id="GO:0009376">
    <property type="term" value="C:HslUV protease complex"/>
    <property type="evidence" value="ECO:0007669"/>
    <property type="project" value="TreeGrafter"/>
</dbReference>
<dbReference type="CDD" id="cd19497">
    <property type="entry name" value="RecA-like_ClpX"/>
    <property type="match status" value="1"/>
</dbReference>
<feature type="domain" description="ClpX-type ZB" evidence="8">
    <location>
        <begin position="3"/>
        <end position="56"/>
    </location>
</feature>
<dbReference type="InterPro" id="IPR010603">
    <property type="entry name" value="Znf_CppX_C4"/>
</dbReference>
<evidence type="ECO:0000256" key="5">
    <source>
        <dbReference type="ARBA" id="ARBA00023186"/>
    </source>
</evidence>
<dbReference type="PROSITE" id="PS51902">
    <property type="entry name" value="CLPX_ZB"/>
    <property type="match status" value="1"/>
</dbReference>
<dbReference type="SMART" id="SM00382">
    <property type="entry name" value="AAA"/>
    <property type="match status" value="1"/>
</dbReference>
<dbReference type="FunFam" id="1.10.8.60:FF:000002">
    <property type="entry name" value="ATP-dependent Clp protease ATP-binding subunit ClpX"/>
    <property type="match status" value="1"/>
</dbReference>
<dbReference type="GO" id="GO:0005524">
    <property type="term" value="F:ATP binding"/>
    <property type="evidence" value="ECO:0007669"/>
    <property type="project" value="UniProtKB-UniRule"/>
</dbReference>
<comment type="caution">
    <text evidence="9">The sequence shown here is derived from an EMBL/GenBank/DDBJ whole genome shotgun (WGS) entry which is preliminary data.</text>
</comment>
<evidence type="ECO:0000259" key="8">
    <source>
        <dbReference type="PROSITE" id="PS51902"/>
    </source>
</evidence>
<feature type="binding site" evidence="6 7">
    <location>
        <position position="15"/>
    </location>
    <ligand>
        <name>Zn(2+)</name>
        <dbReference type="ChEBI" id="CHEBI:29105"/>
    </ligand>
</feature>
<feature type="binding site" evidence="6">
    <location>
        <begin position="119"/>
        <end position="126"/>
    </location>
    <ligand>
        <name>ATP</name>
        <dbReference type="ChEBI" id="CHEBI:30616"/>
    </ligand>
</feature>
<dbReference type="InterPro" id="IPR019489">
    <property type="entry name" value="Clp_ATPase_C"/>
</dbReference>
<dbReference type="GO" id="GO:0016887">
    <property type="term" value="F:ATP hydrolysis activity"/>
    <property type="evidence" value="ECO:0007669"/>
    <property type="project" value="InterPro"/>
</dbReference>
<dbReference type="SUPFAM" id="SSF52540">
    <property type="entry name" value="P-loop containing nucleoside triphosphate hydrolases"/>
    <property type="match status" value="1"/>
</dbReference>
<dbReference type="GO" id="GO:0051301">
    <property type="term" value="P:cell division"/>
    <property type="evidence" value="ECO:0007669"/>
    <property type="project" value="TreeGrafter"/>
</dbReference>
<dbReference type="GO" id="GO:0140662">
    <property type="term" value="F:ATP-dependent protein folding chaperone"/>
    <property type="evidence" value="ECO:0007669"/>
    <property type="project" value="InterPro"/>
</dbReference>
<dbReference type="NCBIfam" id="NF003745">
    <property type="entry name" value="PRK05342.1"/>
    <property type="match status" value="1"/>
</dbReference>
<dbReference type="GO" id="GO:0051082">
    <property type="term" value="F:unfolded protein binding"/>
    <property type="evidence" value="ECO:0007669"/>
    <property type="project" value="UniProtKB-UniRule"/>
</dbReference>
<evidence type="ECO:0000256" key="6">
    <source>
        <dbReference type="HAMAP-Rule" id="MF_00175"/>
    </source>
</evidence>
<dbReference type="Gene3D" id="6.20.220.10">
    <property type="entry name" value="ClpX chaperone, C4-type zinc finger domain"/>
    <property type="match status" value="1"/>
</dbReference>
<feature type="binding site" evidence="6 7">
    <location>
        <position position="18"/>
    </location>
    <ligand>
        <name>Zn(2+)</name>
        <dbReference type="ChEBI" id="CHEBI:29105"/>
    </ligand>
</feature>
<dbReference type="SMART" id="SM01086">
    <property type="entry name" value="ClpB_D2-small"/>
    <property type="match status" value="1"/>
</dbReference>
<comment type="subunit">
    <text evidence="6">Component of the ClpX-ClpP complex. Forms a hexameric ring that, in the presence of ATP, binds to fourteen ClpP subunits assembled into a disk-like structure with a central cavity, resembling the structure of eukaryotic proteasomes.</text>
</comment>
<evidence type="ECO:0000256" key="3">
    <source>
        <dbReference type="ARBA" id="ARBA00022833"/>
    </source>
</evidence>
<feature type="binding site" evidence="6 7">
    <location>
        <position position="40"/>
    </location>
    <ligand>
        <name>Zn(2+)</name>
        <dbReference type="ChEBI" id="CHEBI:29105"/>
    </ligand>
</feature>
<name>A0A6A7Y0P8_9HYPH</name>
<dbReference type="PANTHER" id="PTHR48102:SF7">
    <property type="entry name" value="ATP-DEPENDENT CLP PROTEASE ATP-BINDING SUBUNIT CLPX-LIKE, MITOCHONDRIAL"/>
    <property type="match status" value="1"/>
</dbReference>
<keyword evidence="5 6" id="KW-0143">Chaperone</keyword>
<dbReference type="InterPro" id="IPR059188">
    <property type="entry name" value="Znf_CLPX-like"/>
</dbReference>
<organism evidence="9 10">
    <name type="scientific">Segnochrobactrum spirostomi</name>
    <dbReference type="NCBI Taxonomy" id="2608987"/>
    <lineage>
        <taxon>Bacteria</taxon>
        <taxon>Pseudomonadati</taxon>
        <taxon>Pseudomonadota</taxon>
        <taxon>Alphaproteobacteria</taxon>
        <taxon>Hyphomicrobiales</taxon>
        <taxon>Segnochrobactraceae</taxon>
        <taxon>Segnochrobactrum</taxon>
    </lineage>
</organism>
<keyword evidence="10" id="KW-1185">Reference proteome</keyword>
<dbReference type="GO" id="GO:0046983">
    <property type="term" value="F:protein dimerization activity"/>
    <property type="evidence" value="ECO:0007669"/>
    <property type="project" value="UniProtKB-UniRule"/>
</dbReference>
<dbReference type="InterPro" id="IPR003959">
    <property type="entry name" value="ATPase_AAA_core"/>
</dbReference>
<dbReference type="InterPro" id="IPR004487">
    <property type="entry name" value="Clp_protease_ATP-bd_su_ClpX"/>
</dbReference>
<dbReference type="Pfam" id="PF06689">
    <property type="entry name" value="zf-C4_ClpX"/>
    <property type="match status" value="1"/>
</dbReference>
<reference evidence="9 10" key="1">
    <citation type="submission" date="2019-09" db="EMBL/GenBank/DDBJ databases">
        <title>Segnochrobactrum spirostomi gen. nov., sp. nov., isolated from the ciliate Spirostomum cf. yagiui and description of a novel family, Segnochrobactraceae fam. nov. within the order Rhizobiales of the class Alphaproteobacteria.</title>
        <authorList>
            <person name="Akter S."/>
            <person name="Shazib S.U.A."/>
            <person name="Shin M.K."/>
        </authorList>
    </citation>
    <scope>NUCLEOTIDE SEQUENCE [LARGE SCALE GENOMIC DNA]</scope>
    <source>
        <strain evidence="9 10">Sp-1</strain>
    </source>
</reference>
<dbReference type="InterPro" id="IPR027417">
    <property type="entry name" value="P-loop_NTPase"/>
</dbReference>
<dbReference type="InterPro" id="IPR003593">
    <property type="entry name" value="AAA+_ATPase"/>
</dbReference>
<dbReference type="SUPFAM" id="SSF57716">
    <property type="entry name" value="Glucocorticoid receptor-like (DNA-binding domain)"/>
    <property type="match status" value="1"/>
</dbReference>
<dbReference type="Gene3D" id="3.40.50.300">
    <property type="entry name" value="P-loop containing nucleotide triphosphate hydrolases"/>
    <property type="match status" value="1"/>
</dbReference>
<dbReference type="Gene3D" id="1.10.8.60">
    <property type="match status" value="1"/>
</dbReference>
<evidence type="ECO:0000256" key="1">
    <source>
        <dbReference type="ARBA" id="ARBA00022723"/>
    </source>
</evidence>
<dbReference type="AlphaFoldDB" id="A0A6A7Y0P8"/>
<evidence type="ECO:0000256" key="7">
    <source>
        <dbReference type="PROSITE-ProRule" id="PRU01250"/>
    </source>
</evidence>
<feature type="binding site" evidence="6 7">
    <location>
        <position position="37"/>
    </location>
    <ligand>
        <name>Zn(2+)</name>
        <dbReference type="ChEBI" id="CHEBI:29105"/>
    </ligand>
</feature>